<comment type="caution">
    <text evidence="2">The sequence shown here is derived from an EMBL/GenBank/DDBJ whole genome shotgun (WGS) entry which is preliminary data.</text>
</comment>
<name>A0A317F779_9PROT</name>
<feature type="domain" description="Cupin type-2" evidence="1">
    <location>
        <begin position="39"/>
        <end position="109"/>
    </location>
</feature>
<dbReference type="InterPro" id="IPR014710">
    <property type="entry name" value="RmlC-like_jellyroll"/>
</dbReference>
<dbReference type="Gene3D" id="2.60.120.10">
    <property type="entry name" value="Jelly Rolls"/>
    <property type="match status" value="1"/>
</dbReference>
<protein>
    <recommendedName>
        <fullName evidence="1">Cupin type-2 domain-containing protein</fullName>
    </recommendedName>
</protein>
<sequence>MIAPAPFATRPLPAAPDVIAPDGSEVRVLLRLAGGSMAHFSLAPGEVSLPVEHRTVEELWFVIAGCGEMWRSQAGREEITPLAPGVSLSIPLGTRFQFRCLGDAPLEAVGVTMPPWPGMEEAVPADGPWVPKLAR</sequence>
<dbReference type="EMBL" id="QGNA01000005">
    <property type="protein sequence ID" value="PWS35071.1"/>
    <property type="molecule type" value="Genomic_DNA"/>
</dbReference>
<dbReference type="InterPro" id="IPR013096">
    <property type="entry name" value="Cupin_2"/>
</dbReference>
<dbReference type="OrthoDB" id="5639206at2"/>
<keyword evidence="3" id="KW-1185">Reference proteome</keyword>
<organism evidence="2 3">
    <name type="scientific">Falsiroseomonas bella</name>
    <dbReference type="NCBI Taxonomy" id="2184016"/>
    <lineage>
        <taxon>Bacteria</taxon>
        <taxon>Pseudomonadati</taxon>
        <taxon>Pseudomonadota</taxon>
        <taxon>Alphaproteobacteria</taxon>
        <taxon>Acetobacterales</taxon>
        <taxon>Roseomonadaceae</taxon>
        <taxon>Falsiroseomonas</taxon>
    </lineage>
</organism>
<accession>A0A317F779</accession>
<dbReference type="Pfam" id="PF07883">
    <property type="entry name" value="Cupin_2"/>
    <property type="match status" value="1"/>
</dbReference>
<dbReference type="RefSeq" id="WP_109872714.1">
    <property type="nucleotide sequence ID" value="NZ_QGNA01000005.1"/>
</dbReference>
<proteinExistence type="predicted"/>
<dbReference type="SUPFAM" id="SSF51182">
    <property type="entry name" value="RmlC-like cupins"/>
    <property type="match status" value="1"/>
</dbReference>
<gene>
    <name evidence="2" type="ORF">DFH01_22380</name>
</gene>
<evidence type="ECO:0000313" key="2">
    <source>
        <dbReference type="EMBL" id="PWS35071.1"/>
    </source>
</evidence>
<reference evidence="3" key="1">
    <citation type="submission" date="2018-05" db="EMBL/GenBank/DDBJ databases">
        <authorList>
            <person name="Du Z."/>
            <person name="Wang X."/>
        </authorList>
    </citation>
    <scope>NUCLEOTIDE SEQUENCE [LARGE SCALE GENOMIC DNA]</scope>
    <source>
        <strain evidence="3">CQN31</strain>
    </source>
</reference>
<evidence type="ECO:0000313" key="3">
    <source>
        <dbReference type="Proteomes" id="UP000245765"/>
    </source>
</evidence>
<dbReference type="AlphaFoldDB" id="A0A317F779"/>
<dbReference type="InterPro" id="IPR011051">
    <property type="entry name" value="RmlC_Cupin_sf"/>
</dbReference>
<dbReference type="Proteomes" id="UP000245765">
    <property type="component" value="Unassembled WGS sequence"/>
</dbReference>
<evidence type="ECO:0000259" key="1">
    <source>
        <dbReference type="Pfam" id="PF07883"/>
    </source>
</evidence>